<dbReference type="PANTHER" id="PTHR34796:SF1">
    <property type="entry name" value="EXPRESSED PROTEIN"/>
    <property type="match status" value="1"/>
</dbReference>
<proteinExistence type="predicted"/>
<gene>
    <name evidence="1" type="ORF">LUZ63_013135</name>
</gene>
<dbReference type="Gene3D" id="1.10.3450.10">
    <property type="entry name" value="TTHA0068-like"/>
    <property type="match status" value="1"/>
</dbReference>
<dbReference type="SUPFAM" id="SSF140663">
    <property type="entry name" value="TTHA0068-like"/>
    <property type="match status" value="1"/>
</dbReference>
<organism evidence="1 2">
    <name type="scientific">Rhynchospora breviuscula</name>
    <dbReference type="NCBI Taxonomy" id="2022672"/>
    <lineage>
        <taxon>Eukaryota</taxon>
        <taxon>Viridiplantae</taxon>
        <taxon>Streptophyta</taxon>
        <taxon>Embryophyta</taxon>
        <taxon>Tracheophyta</taxon>
        <taxon>Spermatophyta</taxon>
        <taxon>Magnoliopsida</taxon>
        <taxon>Liliopsida</taxon>
        <taxon>Poales</taxon>
        <taxon>Cyperaceae</taxon>
        <taxon>Cyperoideae</taxon>
        <taxon>Rhynchosporeae</taxon>
        <taxon>Rhynchospora</taxon>
    </lineage>
</organism>
<dbReference type="InterPro" id="IPR005500">
    <property type="entry name" value="DUF309"/>
</dbReference>
<keyword evidence="2" id="KW-1185">Reference proteome</keyword>
<dbReference type="AlphaFoldDB" id="A0A9Q0HKL8"/>
<protein>
    <recommendedName>
        <fullName evidence="3">DUF309 domain-containing protein</fullName>
    </recommendedName>
</protein>
<name>A0A9Q0HKL8_9POAL</name>
<evidence type="ECO:0000313" key="2">
    <source>
        <dbReference type="Proteomes" id="UP001151287"/>
    </source>
</evidence>
<comment type="caution">
    <text evidence="1">The sequence shown here is derived from an EMBL/GenBank/DDBJ whole genome shotgun (WGS) entry which is preliminary data.</text>
</comment>
<dbReference type="EMBL" id="JAMQYH010000004">
    <property type="protein sequence ID" value="KAJ1688980.1"/>
    <property type="molecule type" value="Genomic_DNA"/>
</dbReference>
<dbReference type="PANTHER" id="PTHR34796">
    <property type="entry name" value="EXPRESSED PROTEIN"/>
    <property type="match status" value="1"/>
</dbReference>
<evidence type="ECO:0008006" key="3">
    <source>
        <dbReference type="Google" id="ProtNLM"/>
    </source>
</evidence>
<evidence type="ECO:0000313" key="1">
    <source>
        <dbReference type="EMBL" id="KAJ1688980.1"/>
    </source>
</evidence>
<accession>A0A9Q0HKL8</accession>
<dbReference type="Proteomes" id="UP001151287">
    <property type="component" value="Unassembled WGS sequence"/>
</dbReference>
<reference evidence="1" key="1">
    <citation type="journal article" date="2022" name="Cell">
        <title>Repeat-based holocentromeres influence genome architecture and karyotype evolution.</title>
        <authorList>
            <person name="Hofstatter P.G."/>
            <person name="Thangavel G."/>
            <person name="Lux T."/>
            <person name="Neumann P."/>
            <person name="Vondrak T."/>
            <person name="Novak P."/>
            <person name="Zhang M."/>
            <person name="Costa L."/>
            <person name="Castellani M."/>
            <person name="Scott A."/>
            <person name="Toegelov H."/>
            <person name="Fuchs J."/>
            <person name="Mata-Sucre Y."/>
            <person name="Dias Y."/>
            <person name="Vanzela A.L.L."/>
            <person name="Huettel B."/>
            <person name="Almeida C.C.S."/>
            <person name="Simkova H."/>
            <person name="Souza G."/>
            <person name="Pedrosa-Harand A."/>
            <person name="Macas J."/>
            <person name="Mayer K.F.X."/>
            <person name="Houben A."/>
            <person name="Marques A."/>
        </authorList>
    </citation>
    <scope>NUCLEOTIDE SEQUENCE</scope>
    <source>
        <strain evidence="1">RhyBre1mFocal</strain>
    </source>
</reference>
<sequence>MAAASTIVQNQIPSRRLSSSLLLSPFSPLSPVSVNLFNGGKFYRCHGVLEEMWYSAEEPIRTLIHGILLCAVGLHHLLNQNHRGAMIQLGEGLCKLRNSEFTKRTLLAYSLSLGSDAKTHILFSAPNHYSSERPSRVKAPILGATEKHLIVLRYISKSDGIFASS</sequence>
<dbReference type="OrthoDB" id="2020115at2759"/>
<dbReference type="InterPro" id="IPR023203">
    <property type="entry name" value="TTHA0068_sf"/>
</dbReference>
<dbReference type="Pfam" id="PF03745">
    <property type="entry name" value="DUF309"/>
    <property type="match status" value="1"/>
</dbReference>